<keyword evidence="3" id="KW-1185">Reference proteome</keyword>
<comment type="caution">
    <text evidence="2">The sequence shown here is derived from an EMBL/GenBank/DDBJ whole genome shotgun (WGS) entry which is preliminary data.</text>
</comment>
<accession>A0A401KZB1</accession>
<evidence type="ECO:0000313" key="3">
    <source>
        <dbReference type="Proteomes" id="UP000286921"/>
    </source>
</evidence>
<dbReference type="AlphaFoldDB" id="A0A401KZB1"/>
<evidence type="ECO:0000313" key="2">
    <source>
        <dbReference type="EMBL" id="GCB24397.1"/>
    </source>
</evidence>
<reference evidence="2 3" key="1">
    <citation type="submission" date="2016-09" db="EMBL/GenBank/DDBJ databases">
        <title>Aspergillus awamori IFM 58123T.</title>
        <authorList>
            <person name="Kusuya Y."/>
            <person name="Shimizu M."/>
            <person name="Takahashi H."/>
            <person name="Yaguchi T."/>
        </authorList>
    </citation>
    <scope>NUCLEOTIDE SEQUENCE [LARGE SCALE GENOMIC DNA]</scope>
    <source>
        <strain evidence="2 3">IFM 58123</strain>
    </source>
</reference>
<feature type="region of interest" description="Disordered" evidence="1">
    <location>
        <begin position="278"/>
        <end position="299"/>
    </location>
</feature>
<proteinExistence type="predicted"/>
<organism evidence="2 3">
    <name type="scientific">Aspergillus awamori</name>
    <name type="common">Black koji mold</name>
    <dbReference type="NCBI Taxonomy" id="105351"/>
    <lineage>
        <taxon>Eukaryota</taxon>
        <taxon>Fungi</taxon>
        <taxon>Dikarya</taxon>
        <taxon>Ascomycota</taxon>
        <taxon>Pezizomycotina</taxon>
        <taxon>Eurotiomycetes</taxon>
        <taxon>Eurotiomycetidae</taxon>
        <taxon>Eurotiales</taxon>
        <taxon>Aspergillaceae</taxon>
        <taxon>Aspergillus</taxon>
    </lineage>
</organism>
<evidence type="ECO:0000256" key="1">
    <source>
        <dbReference type="SAM" id="MobiDB-lite"/>
    </source>
</evidence>
<protein>
    <submittedName>
        <fullName evidence="2">Uncharacterized protein</fullName>
    </submittedName>
</protein>
<feature type="region of interest" description="Disordered" evidence="1">
    <location>
        <begin position="38"/>
        <end position="75"/>
    </location>
</feature>
<name>A0A401KZB1_ASPAW</name>
<sequence>MPSVLTSIGATSCITGRMEARMERRPLGIARLVTRGAESRNNEAAQRHLGKTKTQESGNPGIREPMVGKRADHPTGLLYRSGSRHELEDNDQVGLANMFAITVGTQGTQNDNSDWDEDACSDLVNRLGKVLRRIEQLDSMQKAEVLMRAQQGGFIRWHILSAKQKTISSTYGARCVNTFQVANVENAGFKDRFEMREANQDEPSVLPGNSTMVATQLTPTPPFVPYLPMSGPKPLCPADSILRYVVPIPWMGNKNSHGHCPGGRTGQRLNVDMTPAERALSTPPSRTPLTSHPAPGIAAPAETVSTPGLYGRYSCHSTSSTMGGGPSPGERLADFGRAIRDQPSATTGVMKPHPTIIHLLQSCVDCGKEVPKDSVRKILKAERYLSPPTAPELLRPLLGVWDNNMSLGLHALGLPVVWQGLQGIVNYLRVLDADERDQFLDPVAKRIGLVLLYFNYKELCEHPEKYCPAPIQKPPRSYVLNCILDAYFDDPRTSKPRKARRDKISGNYVKRGKWWWMLAGTLGVGILLIGDDRLMKTINNTKFTGHQIDVLVTLALNTRPGTVRVFHTLEPVVKSLMFGWVTEDLRQAILNGELGFFGRHEMVHAQAEDEAAVACQRIESPWLKIDAHRVAIQKMTGFLAGVPW</sequence>
<gene>
    <name evidence="2" type="ORF">AAWM_07282</name>
</gene>
<dbReference type="Proteomes" id="UP000286921">
    <property type="component" value="Unassembled WGS sequence"/>
</dbReference>
<dbReference type="EMBL" id="BDHI01000017">
    <property type="protein sequence ID" value="GCB24397.1"/>
    <property type="molecule type" value="Genomic_DNA"/>
</dbReference>